<accession>A0ABV8S2M2</accession>
<organism evidence="2 3">
    <name type="scientific">Castellaniella hirudinis</name>
    <dbReference type="NCBI Taxonomy" id="1144617"/>
    <lineage>
        <taxon>Bacteria</taxon>
        <taxon>Pseudomonadati</taxon>
        <taxon>Pseudomonadota</taxon>
        <taxon>Betaproteobacteria</taxon>
        <taxon>Burkholderiales</taxon>
        <taxon>Alcaligenaceae</taxon>
        <taxon>Castellaniella</taxon>
    </lineage>
</organism>
<gene>
    <name evidence="2" type="ORF">ACFO0J_17850</name>
</gene>
<evidence type="ECO:0000256" key="1">
    <source>
        <dbReference type="ARBA" id="ARBA00038414"/>
    </source>
</evidence>
<proteinExistence type="inferred from homology"/>
<name>A0ABV8S2M2_9BURK</name>
<dbReference type="InterPro" id="IPR053714">
    <property type="entry name" value="Iso_Racemase_Enz_sf"/>
</dbReference>
<reference evidence="3" key="1">
    <citation type="journal article" date="2019" name="Int. J. Syst. Evol. Microbiol.">
        <title>The Global Catalogue of Microorganisms (GCM) 10K type strain sequencing project: providing services to taxonomists for standard genome sequencing and annotation.</title>
        <authorList>
            <consortium name="The Broad Institute Genomics Platform"/>
            <consortium name="The Broad Institute Genome Sequencing Center for Infectious Disease"/>
            <person name="Wu L."/>
            <person name="Ma J."/>
        </authorList>
    </citation>
    <scope>NUCLEOTIDE SEQUENCE [LARGE SCALE GENOMIC DNA]</scope>
    <source>
        <strain evidence="3">CGMCC 1.19029</strain>
    </source>
</reference>
<dbReference type="Pfam" id="PF01177">
    <property type="entry name" value="Asp_Glu_race"/>
    <property type="match status" value="1"/>
</dbReference>
<sequence length="212" mass="22245">MKLLVINPNTNPAVTEQVRATALAYAGAGTRIEAVNPARGPFSIETDEHKAQATVHVTDLVRNGGQVGYDGYVVACFDDIGVAEARRIVDRPVISLAEAAIRAAARKYRRFAVVTTVPAAVPTIEQLAQSYGLAGSCGVLAVDVGVAEAASRSARAEQRLVEAVRLAYDRDGAQAIVLGSGAYSGRAADLSAAMGIPFLESLEEAIRYCENA</sequence>
<evidence type="ECO:0000313" key="2">
    <source>
        <dbReference type="EMBL" id="MFC4299910.1"/>
    </source>
</evidence>
<dbReference type="EMBL" id="JBHSDY010000012">
    <property type="protein sequence ID" value="MFC4299910.1"/>
    <property type="molecule type" value="Genomic_DNA"/>
</dbReference>
<comment type="caution">
    <text evidence="2">The sequence shown here is derived from an EMBL/GenBank/DDBJ whole genome shotgun (WGS) entry which is preliminary data.</text>
</comment>
<dbReference type="InterPro" id="IPR015942">
    <property type="entry name" value="Asp/Glu/hydantoin_racemase"/>
</dbReference>
<dbReference type="RefSeq" id="WP_376814445.1">
    <property type="nucleotide sequence ID" value="NZ_JBHSDY010000012.1"/>
</dbReference>
<dbReference type="Gene3D" id="3.40.50.12500">
    <property type="match status" value="1"/>
</dbReference>
<comment type="similarity">
    <text evidence="1">Belongs to the HyuE racemase family.</text>
</comment>
<dbReference type="PANTHER" id="PTHR28047">
    <property type="entry name" value="PROTEIN DCG1"/>
    <property type="match status" value="1"/>
</dbReference>
<protein>
    <submittedName>
        <fullName evidence="2">Aspartate/glutamate racemase family protein</fullName>
    </submittedName>
</protein>
<dbReference type="InterPro" id="IPR052186">
    <property type="entry name" value="Hydantoin_racemase-like"/>
</dbReference>
<dbReference type="Proteomes" id="UP001595756">
    <property type="component" value="Unassembled WGS sequence"/>
</dbReference>
<keyword evidence="3" id="KW-1185">Reference proteome</keyword>
<evidence type="ECO:0000313" key="3">
    <source>
        <dbReference type="Proteomes" id="UP001595756"/>
    </source>
</evidence>
<dbReference type="PANTHER" id="PTHR28047:SF5">
    <property type="entry name" value="PROTEIN DCG1"/>
    <property type="match status" value="1"/>
</dbReference>